<evidence type="ECO:0000313" key="3">
    <source>
        <dbReference type="Proteomes" id="UP001368500"/>
    </source>
</evidence>
<dbReference type="InterPro" id="IPR013022">
    <property type="entry name" value="Xyl_isomerase-like_TIM-brl"/>
</dbReference>
<gene>
    <name evidence="2" type="ORF">AACH11_13085</name>
</gene>
<evidence type="ECO:0000259" key="1">
    <source>
        <dbReference type="Pfam" id="PF01261"/>
    </source>
</evidence>
<organism evidence="2 3">
    <name type="scientific">Pseudaquabacterium rugosum</name>
    <dbReference type="NCBI Taxonomy" id="2984194"/>
    <lineage>
        <taxon>Bacteria</taxon>
        <taxon>Pseudomonadati</taxon>
        <taxon>Pseudomonadota</taxon>
        <taxon>Betaproteobacteria</taxon>
        <taxon>Burkholderiales</taxon>
        <taxon>Sphaerotilaceae</taxon>
        <taxon>Pseudaquabacterium</taxon>
    </lineage>
</organism>
<dbReference type="Pfam" id="PF01261">
    <property type="entry name" value="AP_endonuc_2"/>
    <property type="match status" value="1"/>
</dbReference>
<dbReference type="PANTHER" id="PTHR12110:SF53">
    <property type="entry name" value="BLR5974 PROTEIN"/>
    <property type="match status" value="1"/>
</dbReference>
<dbReference type="Proteomes" id="UP001368500">
    <property type="component" value="Unassembled WGS sequence"/>
</dbReference>
<name>A0ABU9BAV4_9BURK</name>
<dbReference type="RefSeq" id="WP_341374682.1">
    <property type="nucleotide sequence ID" value="NZ_JBBUTF010000011.1"/>
</dbReference>
<protein>
    <submittedName>
        <fullName evidence="2">TIM barrel protein</fullName>
    </submittedName>
</protein>
<dbReference type="InterPro" id="IPR036237">
    <property type="entry name" value="Xyl_isomerase-like_sf"/>
</dbReference>
<dbReference type="Gene3D" id="3.20.20.150">
    <property type="entry name" value="Divalent-metal-dependent TIM barrel enzymes"/>
    <property type="match status" value="1"/>
</dbReference>
<reference evidence="2 3" key="1">
    <citation type="submission" date="2024-04" db="EMBL/GenBank/DDBJ databases">
        <title>Novel species of the genus Ideonella isolated from streams.</title>
        <authorList>
            <person name="Lu H."/>
        </authorList>
    </citation>
    <scope>NUCLEOTIDE SEQUENCE [LARGE SCALE GENOMIC DNA]</scope>
    <source>
        <strain evidence="2 3">BYS139W</strain>
    </source>
</reference>
<evidence type="ECO:0000313" key="2">
    <source>
        <dbReference type="EMBL" id="MEK8026899.1"/>
    </source>
</evidence>
<dbReference type="SUPFAM" id="SSF51658">
    <property type="entry name" value="Xylose isomerase-like"/>
    <property type="match status" value="1"/>
</dbReference>
<dbReference type="InterPro" id="IPR050312">
    <property type="entry name" value="IolE/XylAMocC-like"/>
</dbReference>
<keyword evidence="3" id="KW-1185">Reference proteome</keyword>
<dbReference type="EMBL" id="JBBUTF010000011">
    <property type="protein sequence ID" value="MEK8026899.1"/>
    <property type="molecule type" value="Genomic_DNA"/>
</dbReference>
<sequence>MGHQIKRGVSLYSFQNDTFLRKMSLEDCIRTCAEIGATGIEVVGEQSFTGWPEVGMPMAEIAHWHALMEKYGTHPVCHDFMLDYKRVKGQMMSFADQVASVKRDIDFGAALGMPCIRALVSISPEVLVACASYAEDKGIKILIEIHAPLHFDHPWIVRHAEAYEKSGSKALGYLPDMGMFLHRFPRVWKQRFIRNGVPQHIADHIEKAYEDRVLSEYVLLDVREMGGTGPSLAMAETLRHNAAFEPKRMLEFMHRIHNIHGKFYEMTEDDVEYSIPYDEIVAVLKQGGYRGHICSEYEGNRWVEDAEEVQSVEQVKRQHRMLCRLLDETMPAALKA</sequence>
<dbReference type="PANTHER" id="PTHR12110">
    <property type="entry name" value="HYDROXYPYRUVATE ISOMERASE"/>
    <property type="match status" value="1"/>
</dbReference>
<feature type="domain" description="Xylose isomerase-like TIM barrel" evidence="1">
    <location>
        <begin position="30"/>
        <end position="306"/>
    </location>
</feature>
<proteinExistence type="predicted"/>
<comment type="caution">
    <text evidence="2">The sequence shown here is derived from an EMBL/GenBank/DDBJ whole genome shotgun (WGS) entry which is preliminary data.</text>
</comment>
<accession>A0ABU9BAV4</accession>